<dbReference type="PANTHER" id="PTHR24350">
    <property type="entry name" value="SERINE/THREONINE-PROTEIN KINASE IAL-RELATED"/>
    <property type="match status" value="1"/>
</dbReference>
<dbReference type="Proteomes" id="UP000076078">
    <property type="component" value="Unassembled WGS sequence"/>
</dbReference>
<dbReference type="InterPro" id="IPR008271">
    <property type="entry name" value="Ser/Thr_kinase_AS"/>
</dbReference>
<feature type="compositionally biased region" description="Polar residues" evidence="14">
    <location>
        <begin position="12"/>
        <end position="21"/>
    </location>
</feature>
<dbReference type="FunFam" id="1.10.510.10:FF:000235">
    <property type="entry name" value="Serine/threonine-protein kinase ark1"/>
    <property type="match status" value="1"/>
</dbReference>
<dbReference type="OMA" id="ESRFPEW"/>
<feature type="binding site" evidence="9">
    <location>
        <begin position="249"/>
        <end position="250"/>
    </location>
    <ligand>
        <name>ATP</name>
        <dbReference type="ChEBI" id="CHEBI:30616"/>
    </ligand>
</feature>
<gene>
    <name evidence="16" type="ORF">DLAC_09175</name>
</gene>
<dbReference type="Pfam" id="PF00069">
    <property type="entry name" value="Pkinase"/>
    <property type="match status" value="1"/>
</dbReference>
<protein>
    <recommendedName>
        <fullName evidence="13">Aurora kinase</fullName>
        <ecNumber evidence="13">2.7.11.1</ecNumber>
    </recommendedName>
</protein>
<dbReference type="SUPFAM" id="SSF56112">
    <property type="entry name" value="Protein kinase-like (PK-like)"/>
    <property type="match status" value="1"/>
</dbReference>
<evidence type="ECO:0000256" key="14">
    <source>
        <dbReference type="SAM" id="MobiDB-lite"/>
    </source>
</evidence>
<feature type="binding site" evidence="9">
    <location>
        <position position="263"/>
    </location>
    <ligand>
        <name>ATP</name>
        <dbReference type="ChEBI" id="CHEBI:30616"/>
    </ligand>
</feature>
<keyword evidence="1 12" id="KW-0723">Serine/threonine-protein kinase</keyword>
<dbReference type="Gene3D" id="3.30.200.20">
    <property type="entry name" value="Phosphorylase Kinase, domain 1"/>
    <property type="match status" value="1"/>
</dbReference>
<dbReference type="InterPro" id="IPR011009">
    <property type="entry name" value="Kinase-like_dom_sf"/>
</dbReference>
<evidence type="ECO:0000256" key="9">
    <source>
        <dbReference type="PIRSR" id="PIRSR630616-2"/>
    </source>
</evidence>
<dbReference type="InterPro" id="IPR030616">
    <property type="entry name" value="Aur-like"/>
</dbReference>
<proteinExistence type="inferred from homology"/>
<dbReference type="Gene3D" id="1.10.510.10">
    <property type="entry name" value="Transferase(Phosphotransferase) domain 1"/>
    <property type="match status" value="1"/>
</dbReference>
<dbReference type="InParanoid" id="A0A151Z9C1"/>
<evidence type="ECO:0000259" key="15">
    <source>
        <dbReference type="PROSITE" id="PS50011"/>
    </source>
</evidence>
<keyword evidence="17" id="KW-1185">Reference proteome</keyword>
<reference evidence="16 17" key="1">
    <citation type="submission" date="2015-12" db="EMBL/GenBank/DDBJ databases">
        <title>Dictyostelia acquired genes for synthesis and detection of signals that induce cell-type specialization by lateral gene transfer from prokaryotes.</title>
        <authorList>
            <person name="Gloeckner G."/>
            <person name="Schaap P."/>
        </authorList>
    </citation>
    <scope>NUCLEOTIDE SEQUENCE [LARGE SCALE GENOMIC DNA]</scope>
    <source>
        <strain evidence="16 17">TK</strain>
    </source>
</reference>
<evidence type="ECO:0000256" key="7">
    <source>
        <dbReference type="ARBA" id="ARBA00048679"/>
    </source>
</evidence>
<evidence type="ECO:0000256" key="4">
    <source>
        <dbReference type="ARBA" id="ARBA00022777"/>
    </source>
</evidence>
<feature type="region of interest" description="Disordered" evidence="14">
    <location>
        <begin position="1"/>
        <end position="116"/>
    </location>
</feature>
<feature type="binding site" evidence="9">
    <location>
        <position position="132"/>
    </location>
    <ligand>
        <name>ATP</name>
        <dbReference type="ChEBI" id="CHEBI:30616"/>
    </ligand>
</feature>
<dbReference type="InterPro" id="IPR000719">
    <property type="entry name" value="Prot_kinase_dom"/>
</dbReference>
<feature type="compositionally biased region" description="Low complexity" evidence="14">
    <location>
        <begin position="51"/>
        <end position="111"/>
    </location>
</feature>
<evidence type="ECO:0000256" key="3">
    <source>
        <dbReference type="ARBA" id="ARBA00022741"/>
    </source>
</evidence>
<evidence type="ECO:0000256" key="6">
    <source>
        <dbReference type="ARBA" id="ARBA00047899"/>
    </source>
</evidence>
<evidence type="ECO:0000256" key="10">
    <source>
        <dbReference type="PIRSR" id="PIRSR630616-3"/>
    </source>
</evidence>
<dbReference type="AlphaFoldDB" id="A0A151Z9C1"/>
<dbReference type="GO" id="GO:0004674">
    <property type="term" value="F:protein serine/threonine kinase activity"/>
    <property type="evidence" value="ECO:0007669"/>
    <property type="project" value="UniProtKB-KW"/>
</dbReference>
<evidence type="ECO:0000256" key="5">
    <source>
        <dbReference type="ARBA" id="ARBA00022840"/>
    </source>
</evidence>
<organism evidence="16 17">
    <name type="scientific">Tieghemostelium lacteum</name>
    <name type="common">Slime mold</name>
    <name type="synonym">Dictyostelium lacteum</name>
    <dbReference type="NCBI Taxonomy" id="361077"/>
    <lineage>
        <taxon>Eukaryota</taxon>
        <taxon>Amoebozoa</taxon>
        <taxon>Evosea</taxon>
        <taxon>Eumycetozoa</taxon>
        <taxon>Dictyostelia</taxon>
        <taxon>Dictyosteliales</taxon>
        <taxon>Raperosteliaceae</taxon>
        <taxon>Tieghemostelium</taxon>
    </lineage>
</organism>
<accession>A0A151Z9C1</accession>
<keyword evidence="5 9" id="KW-0067">ATP-binding</keyword>
<name>A0A151Z9C1_TIELA</name>
<feature type="active site" description="Proton acceptor" evidence="8">
    <location>
        <position position="245"/>
    </location>
</feature>
<dbReference type="FunFam" id="3.30.200.20:FF:000042">
    <property type="entry name" value="Aurora kinase A"/>
    <property type="match status" value="1"/>
</dbReference>
<feature type="binding site" evidence="9 11">
    <location>
        <position position="151"/>
    </location>
    <ligand>
        <name>ATP</name>
        <dbReference type="ChEBI" id="CHEBI:30616"/>
    </ligand>
</feature>
<evidence type="ECO:0000256" key="13">
    <source>
        <dbReference type="RuleBase" id="RU367134"/>
    </source>
</evidence>
<dbReference type="FunCoup" id="A0A151Z9C1">
    <property type="interactions" value="116"/>
</dbReference>
<evidence type="ECO:0000256" key="11">
    <source>
        <dbReference type="PROSITE-ProRule" id="PRU10141"/>
    </source>
</evidence>
<dbReference type="EMBL" id="LODT01000037">
    <property type="protein sequence ID" value="KYQ90550.1"/>
    <property type="molecule type" value="Genomic_DNA"/>
</dbReference>
<evidence type="ECO:0000256" key="2">
    <source>
        <dbReference type="ARBA" id="ARBA00022679"/>
    </source>
</evidence>
<dbReference type="InterPro" id="IPR017441">
    <property type="entry name" value="Protein_kinase_ATP_BS"/>
</dbReference>
<evidence type="ECO:0000256" key="8">
    <source>
        <dbReference type="PIRSR" id="PIRSR630616-1"/>
    </source>
</evidence>
<comment type="catalytic activity">
    <reaction evidence="7 13">
        <text>L-seryl-[protein] + ATP = O-phospho-L-seryl-[protein] + ADP + H(+)</text>
        <dbReference type="Rhea" id="RHEA:17989"/>
        <dbReference type="Rhea" id="RHEA-COMP:9863"/>
        <dbReference type="Rhea" id="RHEA-COMP:11604"/>
        <dbReference type="ChEBI" id="CHEBI:15378"/>
        <dbReference type="ChEBI" id="CHEBI:29999"/>
        <dbReference type="ChEBI" id="CHEBI:30616"/>
        <dbReference type="ChEBI" id="CHEBI:83421"/>
        <dbReference type="ChEBI" id="CHEBI:456216"/>
        <dbReference type="EC" id="2.7.11.1"/>
    </reaction>
</comment>
<dbReference type="GO" id="GO:0005524">
    <property type="term" value="F:ATP binding"/>
    <property type="evidence" value="ECO:0007669"/>
    <property type="project" value="UniProtKB-UniRule"/>
</dbReference>
<comment type="similarity">
    <text evidence="13">Belongs to the protein kinase superfamily. Ser/Thr protein kinase family. Aurora subfamily.</text>
</comment>
<dbReference type="SMART" id="SM00220">
    <property type="entry name" value="S_TKc"/>
    <property type="match status" value="1"/>
</dbReference>
<keyword evidence="3 9" id="KW-0547">Nucleotide-binding</keyword>
<feature type="cross-link" description="Glycyl lysine isopeptide (Lys-Gly) (interchain with G-Cter in SUMO2)" evidence="10">
    <location>
        <position position="247"/>
    </location>
</feature>
<dbReference type="EC" id="2.7.11.1" evidence="13"/>
<dbReference type="PROSITE" id="PS00107">
    <property type="entry name" value="PROTEIN_KINASE_ATP"/>
    <property type="match status" value="1"/>
</dbReference>
<keyword evidence="2 13" id="KW-0808">Transferase</keyword>
<evidence type="ECO:0000256" key="1">
    <source>
        <dbReference type="ARBA" id="ARBA00022527"/>
    </source>
</evidence>
<comment type="caution">
    <text evidence="16">The sequence shown here is derived from an EMBL/GenBank/DDBJ whole genome shotgun (WGS) entry which is preliminary data.</text>
</comment>
<evidence type="ECO:0000313" key="16">
    <source>
        <dbReference type="EMBL" id="KYQ90550.1"/>
    </source>
</evidence>
<dbReference type="STRING" id="361077.A0A151Z9C1"/>
<feature type="binding site" evidence="9">
    <location>
        <begin position="200"/>
        <end position="202"/>
    </location>
    <ligand>
        <name>ATP</name>
        <dbReference type="ChEBI" id="CHEBI:30616"/>
    </ligand>
</feature>
<dbReference type="OrthoDB" id="377346at2759"/>
<evidence type="ECO:0000313" key="17">
    <source>
        <dbReference type="Proteomes" id="UP000076078"/>
    </source>
</evidence>
<feature type="domain" description="Protein kinase" evidence="15">
    <location>
        <begin position="122"/>
        <end position="372"/>
    </location>
</feature>
<comment type="catalytic activity">
    <reaction evidence="6 13">
        <text>L-threonyl-[protein] + ATP = O-phospho-L-threonyl-[protein] + ADP + H(+)</text>
        <dbReference type="Rhea" id="RHEA:46608"/>
        <dbReference type="Rhea" id="RHEA-COMP:11060"/>
        <dbReference type="Rhea" id="RHEA-COMP:11605"/>
        <dbReference type="ChEBI" id="CHEBI:15378"/>
        <dbReference type="ChEBI" id="CHEBI:30013"/>
        <dbReference type="ChEBI" id="CHEBI:30616"/>
        <dbReference type="ChEBI" id="CHEBI:61977"/>
        <dbReference type="ChEBI" id="CHEBI:456216"/>
        <dbReference type="EC" id="2.7.11.1"/>
    </reaction>
</comment>
<dbReference type="CDD" id="cd14007">
    <property type="entry name" value="STKc_Aurora"/>
    <property type="match status" value="1"/>
</dbReference>
<dbReference type="PROSITE" id="PS00108">
    <property type="entry name" value="PROTEIN_KINASE_ST"/>
    <property type="match status" value="1"/>
</dbReference>
<evidence type="ECO:0000256" key="12">
    <source>
        <dbReference type="RuleBase" id="RU000304"/>
    </source>
</evidence>
<sequence>MKSTVVRPGIVSKTSSTTSGGIQKPVSSVAPPSFKAPPQRVLKPNSLVNNTTTSTTTSTIKPTTTSTLHKPITTTSTSTSSTIHKPITSIPTSTTTTSTQQSQQQQQQQQQEPIKKWNIDDFEIGKPLGKGRFGNVYLARERKSKYVVALKVLYKSQLQTVGIEHQLRREVEIQSHLRHPNILRLFGYFYDETRVYLIIEFAKGGECFKELQKVGRFNEQTAATYTLQIADALRYCHNKHVIHRDIKPENLLIGINGEMKIADFGWAVHSPNSKRQTFCGTIEYLPPEVVNKKRYDCSVDVWSLGILIYEFLVGSSPFTSEQEKEIYENIKLGLIKFPKYVAQDARDLITGLLNSDPSKRISLLDVINHPWIKKNAHPNALKPTLFNLALPSQQLVPASERVFENDQ</sequence>
<dbReference type="PROSITE" id="PS50011">
    <property type="entry name" value="PROTEIN_KINASE_DOM"/>
    <property type="match status" value="1"/>
</dbReference>
<keyword evidence="4 13" id="KW-0418">Kinase</keyword>